<feature type="region of interest" description="Disordered" evidence="1">
    <location>
        <begin position="42"/>
        <end position="61"/>
    </location>
</feature>
<evidence type="ECO:0000313" key="3">
    <source>
        <dbReference type="Proteomes" id="UP000541154"/>
    </source>
</evidence>
<proteinExistence type="predicted"/>
<name>A0A8H6E1Q4_PETAA</name>
<dbReference type="InterPro" id="IPR036465">
    <property type="entry name" value="vWFA_dom_sf"/>
</dbReference>
<protein>
    <recommendedName>
        <fullName evidence="4">VWFA domain-containing protein</fullName>
    </recommendedName>
</protein>
<evidence type="ECO:0000256" key="1">
    <source>
        <dbReference type="SAM" id="MobiDB-lite"/>
    </source>
</evidence>
<evidence type="ECO:0000313" key="2">
    <source>
        <dbReference type="EMBL" id="KAF5856127.1"/>
    </source>
</evidence>
<dbReference type="Proteomes" id="UP000541154">
    <property type="component" value="Unassembled WGS sequence"/>
</dbReference>
<sequence>MADAGKYTLKDLQPFAVRNAQHVTRLGNRGTDLNINNDLSSPINSPCRNESEAVQGPHVGPSTDRYMDEAALSSGQFEPLHVTINIKLPEKPQSERRQRLTCLISLKAPQAIRTPQTKESADNADTPAPEPLEDLSKLVPCYLRCDSPEKHLQKITGGGQELQDLVEDWKGLRIQPGIPHERYNVYVGCDTVSFRRMECYLFADILALVERKEDQLKKMEDTGWINDSPRYDLQGYISMQRDIHSLYIDPGGLIASLALSLDKCPRLLFKFTVRSQFTAWAEILQTKLAYYQSGSMTARLSYIPPSKLMPEYGNFHSIRHESCGQRPAVMNRASFFSLNCAEVDGICHSYIPTDLVVVIFTSAHIPRQILSDSLRAIWINLRPHDCLGLVTLRIGNTKGIQTNLSKKTWSGWEKVLNLSSEYQDPGKPSLLQGLQIGIDNLASKKADNRASKLFLVTDLTGYRELSLEDTEAVAARAVASGVAVHSFGLGLYHNADLLHDLSTRTYASYTYVKDPLNLRECIAGLLRVVHSLSLHNVKVRIQSSNEPWARIVRVTRPHPVPLELNPQNAEVIVGDFIPGEVKGMAAVRVQVWIW</sequence>
<gene>
    <name evidence="2" type="ORF">ETB97_007847</name>
</gene>
<organism evidence="2 3">
    <name type="scientific">Petromyces alliaceus</name>
    <name type="common">Aspergillus alliaceus</name>
    <dbReference type="NCBI Taxonomy" id="209559"/>
    <lineage>
        <taxon>Eukaryota</taxon>
        <taxon>Fungi</taxon>
        <taxon>Dikarya</taxon>
        <taxon>Ascomycota</taxon>
        <taxon>Pezizomycotina</taxon>
        <taxon>Eurotiomycetes</taxon>
        <taxon>Eurotiomycetidae</taxon>
        <taxon>Eurotiales</taxon>
        <taxon>Aspergillaceae</taxon>
        <taxon>Aspergillus</taxon>
        <taxon>Aspergillus subgen. Circumdati</taxon>
    </lineage>
</organism>
<keyword evidence="3" id="KW-1185">Reference proteome</keyword>
<comment type="caution">
    <text evidence="2">The sequence shown here is derived from an EMBL/GenBank/DDBJ whole genome shotgun (WGS) entry which is preliminary data.</text>
</comment>
<dbReference type="EMBL" id="SPNV01000345">
    <property type="protein sequence ID" value="KAF5856127.1"/>
    <property type="molecule type" value="Genomic_DNA"/>
</dbReference>
<dbReference type="AlphaFoldDB" id="A0A8H6E1Q4"/>
<reference evidence="2 3" key="1">
    <citation type="submission" date="2019-04" db="EMBL/GenBank/DDBJ databases">
        <title>Aspergillus burnettii sp. nov., novel species from soil in southeast Queensland.</title>
        <authorList>
            <person name="Gilchrist C.L.M."/>
            <person name="Pitt J.I."/>
            <person name="Lange L."/>
            <person name="Lacey H.J."/>
            <person name="Vuong D."/>
            <person name="Midgley D.J."/>
            <person name="Greenfield P."/>
            <person name="Bradbury M."/>
            <person name="Lacey E."/>
            <person name="Busk P.K."/>
            <person name="Pilgaard B."/>
            <person name="Chooi Y.H."/>
            <person name="Piggott A.M."/>
        </authorList>
    </citation>
    <scope>NUCLEOTIDE SEQUENCE [LARGE SCALE GENOMIC DNA]</scope>
    <source>
        <strain evidence="2 3">FRR 5400</strain>
    </source>
</reference>
<dbReference type="Gene3D" id="3.40.50.410">
    <property type="entry name" value="von Willebrand factor, type A domain"/>
    <property type="match status" value="1"/>
</dbReference>
<accession>A0A8H6E1Q4</accession>
<evidence type="ECO:0008006" key="4">
    <source>
        <dbReference type="Google" id="ProtNLM"/>
    </source>
</evidence>
<feature type="region of interest" description="Disordered" evidence="1">
    <location>
        <begin position="113"/>
        <end position="132"/>
    </location>
</feature>
<dbReference type="SUPFAM" id="SSF53300">
    <property type="entry name" value="vWA-like"/>
    <property type="match status" value="1"/>
</dbReference>